<dbReference type="AlphaFoldDB" id="A0A7Z0ELW1"/>
<accession>A0A7Z0ELW1</accession>
<evidence type="ECO:0000256" key="5">
    <source>
        <dbReference type="ARBA" id="ARBA00023136"/>
    </source>
</evidence>
<feature type="transmembrane region" description="Helical" evidence="7">
    <location>
        <begin position="301"/>
        <end position="320"/>
    </location>
</feature>
<feature type="compositionally biased region" description="Low complexity" evidence="6">
    <location>
        <begin position="186"/>
        <end position="195"/>
    </location>
</feature>
<evidence type="ECO:0000313" key="10">
    <source>
        <dbReference type="Proteomes" id="UP000572051"/>
    </source>
</evidence>
<reference evidence="9 10" key="1">
    <citation type="submission" date="2020-07" db="EMBL/GenBank/DDBJ databases">
        <title>Sequencing the genomes of 1000 actinobacteria strains.</title>
        <authorList>
            <person name="Klenk H.-P."/>
        </authorList>
    </citation>
    <scope>NUCLEOTIDE SEQUENCE [LARGE SCALE GENOMIC DNA]</scope>
    <source>
        <strain evidence="9 10">DSM 44442</strain>
    </source>
</reference>
<dbReference type="RefSeq" id="WP_179822858.1">
    <property type="nucleotide sequence ID" value="NZ_JACCFS010000001.1"/>
</dbReference>
<comment type="caution">
    <text evidence="9">The sequence shown here is derived from an EMBL/GenBank/DDBJ whole genome shotgun (WGS) entry which is preliminary data.</text>
</comment>
<protein>
    <submittedName>
        <fullName evidence="9">Phage shock protein PspC (Stress-responsive transcriptional regulator)</fullName>
    </submittedName>
</protein>
<feature type="region of interest" description="Disordered" evidence="6">
    <location>
        <begin position="168"/>
        <end position="195"/>
    </location>
</feature>
<feature type="transmembrane region" description="Helical" evidence="7">
    <location>
        <begin position="259"/>
        <end position="281"/>
    </location>
</feature>
<evidence type="ECO:0000313" key="9">
    <source>
        <dbReference type="EMBL" id="NYJ34287.1"/>
    </source>
</evidence>
<feature type="region of interest" description="Disordered" evidence="6">
    <location>
        <begin position="1"/>
        <end position="42"/>
    </location>
</feature>
<feature type="transmembrane region" description="Helical" evidence="7">
    <location>
        <begin position="327"/>
        <end position="344"/>
    </location>
</feature>
<name>A0A7Z0ELW1_9ACTN</name>
<proteinExistence type="predicted"/>
<feature type="domain" description="Phage shock protein PspC N-terminal" evidence="8">
    <location>
        <begin position="42"/>
        <end position="94"/>
    </location>
</feature>
<evidence type="ECO:0000256" key="7">
    <source>
        <dbReference type="SAM" id="Phobius"/>
    </source>
</evidence>
<organism evidence="9 10">
    <name type="scientific">Nocardiopsis aegyptia</name>
    <dbReference type="NCBI Taxonomy" id="220378"/>
    <lineage>
        <taxon>Bacteria</taxon>
        <taxon>Bacillati</taxon>
        <taxon>Actinomycetota</taxon>
        <taxon>Actinomycetes</taxon>
        <taxon>Streptosporangiales</taxon>
        <taxon>Nocardiopsidaceae</taxon>
        <taxon>Nocardiopsis</taxon>
    </lineage>
</organism>
<dbReference type="InterPro" id="IPR007168">
    <property type="entry name" value="Phageshock_PspC_N"/>
</dbReference>
<keyword evidence="2" id="KW-1003">Cell membrane</keyword>
<feature type="compositionally biased region" description="Gly residues" evidence="6">
    <location>
        <begin position="231"/>
        <end position="246"/>
    </location>
</feature>
<dbReference type="EMBL" id="JACCFS010000001">
    <property type="protein sequence ID" value="NYJ34287.1"/>
    <property type="molecule type" value="Genomic_DNA"/>
</dbReference>
<feature type="transmembrane region" description="Helical" evidence="7">
    <location>
        <begin position="66"/>
        <end position="90"/>
    </location>
</feature>
<keyword evidence="4 7" id="KW-1133">Transmembrane helix</keyword>
<keyword evidence="10" id="KW-1185">Reference proteome</keyword>
<dbReference type="Pfam" id="PF04024">
    <property type="entry name" value="PspC"/>
    <property type="match status" value="1"/>
</dbReference>
<gene>
    <name evidence="9" type="ORF">HNR10_002168</name>
</gene>
<evidence type="ECO:0000256" key="1">
    <source>
        <dbReference type="ARBA" id="ARBA00004162"/>
    </source>
</evidence>
<dbReference type="Proteomes" id="UP000572051">
    <property type="component" value="Unassembled WGS sequence"/>
</dbReference>
<evidence type="ECO:0000259" key="8">
    <source>
        <dbReference type="Pfam" id="PF04024"/>
    </source>
</evidence>
<keyword evidence="3 7" id="KW-0812">Transmembrane</keyword>
<evidence type="ECO:0000256" key="2">
    <source>
        <dbReference type="ARBA" id="ARBA00022475"/>
    </source>
</evidence>
<dbReference type="PANTHER" id="PTHR33885:SF3">
    <property type="entry name" value="PHAGE SHOCK PROTEIN C"/>
    <property type="match status" value="1"/>
</dbReference>
<evidence type="ECO:0000256" key="6">
    <source>
        <dbReference type="SAM" id="MobiDB-lite"/>
    </source>
</evidence>
<feature type="region of interest" description="Disordered" evidence="6">
    <location>
        <begin position="213"/>
        <end position="253"/>
    </location>
</feature>
<dbReference type="InterPro" id="IPR052027">
    <property type="entry name" value="PspC"/>
</dbReference>
<comment type="subcellular location">
    <subcellularLocation>
        <location evidence="1">Cell membrane</location>
        <topology evidence="1">Single-pass membrane protein</topology>
    </subcellularLocation>
</comment>
<dbReference type="GO" id="GO:0005886">
    <property type="term" value="C:plasma membrane"/>
    <property type="evidence" value="ECO:0007669"/>
    <property type="project" value="UniProtKB-SubCell"/>
</dbReference>
<feature type="transmembrane region" description="Helical" evidence="7">
    <location>
        <begin position="136"/>
        <end position="154"/>
    </location>
</feature>
<sequence>MTMTDTPSPAGAGEGPPPPETPGATGAGAGGGEPGAAPARELRKSDDRVIAGVCGGLGRYTNIDPVVWRTGFVLTAFAGGAGLLLYVAAWMLMRDSQGGPATIEQMLDRGIPSRAVVKLLAVGLAVMTAFSLLGGFSWGTLLLAVPLVLGVLAARNRGIDLRGSFTGLRDDLRTHAPPPTPPSPEPAAAYYNPAQPWATAPPGPVDLAVVSERTSRPGGAEPNGHEDEGGNGDGNGPDGYGDGHGGTSRSRRQRCGAPLGSLALWTLVAMAVVVPIGVYGWDSSLWSADTARLLLGPESGVYFLAAALAVVGLYALVGTWVGNPSGLMFLGLTVALVLAAASVTDLTRIRVGAATWEPTTVAELEGGDHRLTVGGATLDLTGLTDLERGESADVDVRVGVGVTEIVVPDDVRVELTSRIGFGAVDVDPESQETDVIGPRVDDESVVEPVPNGGESEDGGNSGDGDEAGPPTIRINADTSVGVVEVQHGEA</sequence>
<dbReference type="PANTHER" id="PTHR33885">
    <property type="entry name" value="PHAGE SHOCK PROTEIN C"/>
    <property type="match status" value="1"/>
</dbReference>
<evidence type="ECO:0000256" key="4">
    <source>
        <dbReference type="ARBA" id="ARBA00022989"/>
    </source>
</evidence>
<feature type="compositionally biased region" description="Gly residues" evidence="6">
    <location>
        <begin position="25"/>
        <end position="34"/>
    </location>
</feature>
<feature type="compositionally biased region" description="Pro residues" evidence="6">
    <location>
        <begin position="176"/>
        <end position="185"/>
    </location>
</feature>
<evidence type="ECO:0000256" key="3">
    <source>
        <dbReference type="ARBA" id="ARBA00022692"/>
    </source>
</evidence>
<keyword evidence="5 7" id="KW-0472">Membrane</keyword>
<feature type="region of interest" description="Disordered" evidence="6">
    <location>
        <begin position="426"/>
        <end position="479"/>
    </location>
</feature>